<accession>A0A0Q9Y7K3</accession>
<evidence type="ECO:0000313" key="2">
    <source>
        <dbReference type="Proteomes" id="UP000053881"/>
    </source>
</evidence>
<proteinExistence type="predicted"/>
<sequence length="232" mass="27613">MTFLSALLLKCLQELNEERTIYSIYHLLVGKKSSQTLQDAHLFQLAPFFKTLPNLRRSQFNHDIQFLIKQHYVDYNPNTLMGRVTDKGSKAYLAYFEKTTIPQYLNGLKFQDTTLPMWKRLTLLVQVLSYMNHVENRYYPVTRDPDIQMWVKGYLYNHKRKMGDLAPILHEELTTLLKTPFPEDPVTIIWRLSGYQMIGYTDKQTAEFLNLEQTEYHFRFLNALHYCIERKS</sequence>
<name>A0A0Q9Y7K3_9BACI</name>
<organism evidence="1 2">
    <name type="scientific">Lederbergia galactosidilytica</name>
    <dbReference type="NCBI Taxonomy" id="217031"/>
    <lineage>
        <taxon>Bacteria</taxon>
        <taxon>Bacillati</taxon>
        <taxon>Bacillota</taxon>
        <taxon>Bacilli</taxon>
        <taxon>Bacillales</taxon>
        <taxon>Bacillaceae</taxon>
        <taxon>Lederbergia</taxon>
    </lineage>
</organism>
<gene>
    <name evidence="1" type="ORF">ACA29_11700</name>
</gene>
<evidence type="ECO:0000313" key="1">
    <source>
        <dbReference type="EMBL" id="KRG12193.1"/>
    </source>
</evidence>
<reference evidence="1 2" key="1">
    <citation type="submission" date="2015-06" db="EMBL/GenBank/DDBJ databases">
        <title>Genome sequencing project of Bacillus galactosidilyticus PL133.</title>
        <authorList>
            <person name="Gaiero J."/>
            <person name="Nicol R."/>
            <person name="Habash M."/>
        </authorList>
    </citation>
    <scope>NUCLEOTIDE SEQUENCE [LARGE SCALE GENOMIC DNA]</scope>
    <source>
        <strain evidence="1 2">PL133</strain>
    </source>
</reference>
<dbReference type="AlphaFoldDB" id="A0A0Q9Y7K3"/>
<protein>
    <submittedName>
        <fullName evidence="1">Uncharacterized protein</fullName>
    </submittedName>
</protein>
<dbReference type="Proteomes" id="UP000053881">
    <property type="component" value="Unassembled WGS sequence"/>
</dbReference>
<comment type="caution">
    <text evidence="1">The sequence shown here is derived from an EMBL/GenBank/DDBJ whole genome shotgun (WGS) entry which is preliminary data.</text>
</comment>
<dbReference type="PATRIC" id="fig|217031.4.peg.3887"/>
<dbReference type="EMBL" id="LGPB01000095">
    <property type="protein sequence ID" value="KRG12193.1"/>
    <property type="molecule type" value="Genomic_DNA"/>
</dbReference>